<keyword evidence="1" id="KW-0472">Membrane</keyword>
<keyword evidence="1" id="KW-1133">Transmembrane helix</keyword>
<comment type="caution">
    <text evidence="2">The sequence shown here is derived from an EMBL/GenBank/DDBJ whole genome shotgun (WGS) entry which is preliminary data.</text>
</comment>
<proteinExistence type="predicted"/>
<evidence type="ECO:0000313" key="2">
    <source>
        <dbReference type="EMBL" id="KAJ4179584.1"/>
    </source>
</evidence>
<keyword evidence="3" id="KW-1185">Reference proteome</keyword>
<feature type="transmembrane region" description="Helical" evidence="1">
    <location>
        <begin position="410"/>
        <end position="432"/>
    </location>
</feature>
<protein>
    <submittedName>
        <fullName evidence="2">Uncharacterized protein</fullName>
    </submittedName>
</protein>
<feature type="transmembrane region" description="Helical" evidence="1">
    <location>
        <begin position="368"/>
        <end position="389"/>
    </location>
</feature>
<reference evidence="2" key="1">
    <citation type="submission" date="2022-09" db="EMBL/GenBank/DDBJ databases">
        <title>Fusarium specimens isolated from Avocado Roots.</title>
        <authorList>
            <person name="Stajich J."/>
            <person name="Roper C."/>
            <person name="Heimlech-Rivalta G."/>
        </authorList>
    </citation>
    <scope>NUCLEOTIDE SEQUENCE</scope>
    <source>
        <strain evidence="2">A02</strain>
    </source>
</reference>
<dbReference type="Proteomes" id="UP001152087">
    <property type="component" value="Unassembled WGS sequence"/>
</dbReference>
<feature type="transmembrane region" description="Helical" evidence="1">
    <location>
        <begin position="452"/>
        <end position="474"/>
    </location>
</feature>
<accession>A0A9W8QVQ4</accession>
<evidence type="ECO:0000313" key="3">
    <source>
        <dbReference type="Proteomes" id="UP001152087"/>
    </source>
</evidence>
<evidence type="ECO:0000256" key="1">
    <source>
        <dbReference type="SAM" id="Phobius"/>
    </source>
</evidence>
<keyword evidence="1" id="KW-0812">Transmembrane</keyword>
<dbReference type="EMBL" id="JAOQAV010000056">
    <property type="protein sequence ID" value="KAJ4179584.1"/>
    <property type="molecule type" value="Genomic_DNA"/>
</dbReference>
<organism evidence="2 3">
    <name type="scientific">Fusarium falciforme</name>
    <dbReference type="NCBI Taxonomy" id="195108"/>
    <lineage>
        <taxon>Eukaryota</taxon>
        <taxon>Fungi</taxon>
        <taxon>Dikarya</taxon>
        <taxon>Ascomycota</taxon>
        <taxon>Pezizomycotina</taxon>
        <taxon>Sordariomycetes</taxon>
        <taxon>Hypocreomycetidae</taxon>
        <taxon>Hypocreales</taxon>
        <taxon>Nectriaceae</taxon>
        <taxon>Fusarium</taxon>
        <taxon>Fusarium solani species complex</taxon>
    </lineage>
</organism>
<feature type="transmembrane region" description="Helical" evidence="1">
    <location>
        <begin position="192"/>
        <end position="211"/>
    </location>
</feature>
<name>A0A9W8QVQ4_9HYPO</name>
<feature type="transmembrane region" description="Helical" evidence="1">
    <location>
        <begin position="297"/>
        <end position="316"/>
    </location>
</feature>
<sequence length="478" mass="53678">MPEYGYKFRTISEYNYTHPTPTLWQAWHEAYFRRITNVLHADGEHVRLFESGCTTDSWTAPNCTRTCSDAKYMFSSPANVWNCMALAAVTMEVVPGNKTVDPVSLKQMDDQFDLGGSLEAFDKLHVLKRVRRCFWQSCSDSKYGNCTSDLENFRCNPVNPVNLQDFSRAINHAYCRNANLGVDADIAGPGILVAYMVQIALVLILAGLFWITCQPWNCLKTATRQSFGASGRASTLETTKEVLDSKRANRVTLAVHSAISELQEAQTAFGLTIGVIFLCAFGRPCRQRVGKHVKSRWVPMVPMLASWLLMIIAHGLKTRGWWADPEHLIEILRENAAVEGCGNNPGPMSFCLGPLLQGPDESERVFEMTIRLAPAVHVLLAIVLFEAWLNKLREKPESKISRFFSMRFCQVLPCILLTANLLMLILCLVEVVKAFNKIQKINGGQYSWGFGQLVAMAVWIPVVANFLTFLIGSFKYLE</sequence>
<gene>
    <name evidence="2" type="ORF">NW755_012309</name>
</gene>
<dbReference type="AlphaFoldDB" id="A0A9W8QVQ4"/>